<evidence type="ECO:0000313" key="2">
    <source>
        <dbReference type="Proteomes" id="UP000050795"/>
    </source>
</evidence>
<accession>A0AA85J2V9</accession>
<keyword evidence="2" id="KW-1185">Reference proteome</keyword>
<name>A0AA85J2V9_TRIRE</name>
<dbReference type="WBParaSite" id="TREG1_126420.1">
    <property type="protein sequence ID" value="TREG1_126420.1"/>
    <property type="gene ID" value="TREG1_126420"/>
</dbReference>
<keyword evidence="1" id="KW-0812">Transmembrane</keyword>
<evidence type="ECO:0000313" key="3">
    <source>
        <dbReference type="WBParaSite" id="TREG1_126420.1"/>
    </source>
</evidence>
<feature type="transmembrane region" description="Helical" evidence="1">
    <location>
        <begin position="21"/>
        <end position="38"/>
    </location>
</feature>
<keyword evidence="1" id="KW-1133">Transmembrane helix</keyword>
<reference evidence="3" key="2">
    <citation type="submission" date="2023-11" db="UniProtKB">
        <authorList>
            <consortium name="WormBaseParasite"/>
        </authorList>
    </citation>
    <scope>IDENTIFICATION</scope>
</reference>
<dbReference type="Proteomes" id="UP000050795">
    <property type="component" value="Unassembled WGS sequence"/>
</dbReference>
<feature type="transmembrane region" description="Helical" evidence="1">
    <location>
        <begin position="44"/>
        <end position="65"/>
    </location>
</feature>
<protein>
    <submittedName>
        <fullName evidence="3">Uncharacterized protein</fullName>
    </submittedName>
</protein>
<organism evidence="2 3">
    <name type="scientific">Trichobilharzia regenti</name>
    <name type="common">Nasal bird schistosome</name>
    <dbReference type="NCBI Taxonomy" id="157069"/>
    <lineage>
        <taxon>Eukaryota</taxon>
        <taxon>Metazoa</taxon>
        <taxon>Spiralia</taxon>
        <taxon>Lophotrochozoa</taxon>
        <taxon>Platyhelminthes</taxon>
        <taxon>Trematoda</taxon>
        <taxon>Digenea</taxon>
        <taxon>Strigeidida</taxon>
        <taxon>Schistosomatoidea</taxon>
        <taxon>Schistosomatidae</taxon>
        <taxon>Trichobilharzia</taxon>
    </lineage>
</organism>
<reference evidence="2" key="1">
    <citation type="submission" date="2022-06" db="EMBL/GenBank/DDBJ databases">
        <authorList>
            <person name="Berger JAMES D."/>
            <person name="Berger JAMES D."/>
        </authorList>
    </citation>
    <scope>NUCLEOTIDE SEQUENCE [LARGE SCALE GENOMIC DNA]</scope>
</reference>
<keyword evidence="1" id="KW-0472">Membrane</keyword>
<sequence length="69" mass="7816">MADSLLVGETSGFCWREYSTITCIVLIMILCIILILTFRNYLKISLFLIGIIVVLFSANICFVFCKSLD</sequence>
<dbReference type="AlphaFoldDB" id="A0AA85J2V9"/>
<proteinExistence type="predicted"/>
<evidence type="ECO:0000256" key="1">
    <source>
        <dbReference type="SAM" id="Phobius"/>
    </source>
</evidence>